<gene>
    <name evidence="2" type="ORF">AC578_10173</name>
</gene>
<comment type="caution">
    <text evidence="2">The sequence shown here is derived from an EMBL/GenBank/DDBJ whole genome shotgun (WGS) entry which is preliminary data.</text>
</comment>
<reference evidence="2 3" key="1">
    <citation type="submission" date="2015-07" db="EMBL/GenBank/DDBJ databases">
        <title>Comparative genomics of the Sigatoka disease complex on banana suggests a link between parallel evolutionary changes in Pseudocercospora fijiensis and Pseudocercospora eumusae and increased virulence on the banana host.</title>
        <authorList>
            <person name="Chang T.-C."/>
            <person name="Salvucci A."/>
            <person name="Crous P.W."/>
            <person name="Stergiopoulos I."/>
        </authorList>
    </citation>
    <scope>NUCLEOTIDE SEQUENCE [LARGE SCALE GENOMIC DNA]</scope>
    <source>
        <strain evidence="2 3">CBS 114824</strain>
    </source>
</reference>
<evidence type="ECO:0000313" key="3">
    <source>
        <dbReference type="Proteomes" id="UP000070133"/>
    </source>
</evidence>
<dbReference type="InterPro" id="IPR012677">
    <property type="entry name" value="Nucleotide-bd_a/b_plait_sf"/>
</dbReference>
<evidence type="ECO:0000313" key="2">
    <source>
        <dbReference type="EMBL" id="KXT07663.1"/>
    </source>
</evidence>
<feature type="compositionally biased region" description="Polar residues" evidence="1">
    <location>
        <begin position="54"/>
        <end position="69"/>
    </location>
</feature>
<sequence length="498" mass="55337">MASVLNMTRARRAQVLQHKRQGRGLESQDWRSGPATAAAEVKCSPATSWHVARSSKSSTPATVPQNGELSSMDGEQSIVIAGTRFFLQMTGGIPFLVSESEMARKVLKAGKITLAKERAQRIKKRQEFDASRKPIDTLYIGNLPAVSFKEEDTMHYRAEINASYEDLLVAELHECFATQSGFRRSYVRSHDGTPQALVQFDTVGDAVRVKENLDGTFLHFLKDIGRRSGLRLSFARNPILVGTSYKRAPVGIWEARAESNRQAQLQQSAVSTAAFGHYTKTNLGQQLSQQPKKLSAAAAAFVPEKPLFLVPVKKNHAVEIRPDPKKLTSWISPQKNVQPQAPTPDSQSAFDYVFTASDNMKNYLWPNSNSSSTSEAIKYPPALTKEQLMCLESDQCQNCGEQYEALPFDTIPICHKCEGFRIKKPQVFEQAGSPALVALQTSLCRMLEEDDRCYSFEISKASPPTAKDSSNRKSLICLACNRPHERADSAFCQVCDDY</sequence>
<feature type="region of interest" description="Disordered" evidence="1">
    <location>
        <begin position="50"/>
        <end position="70"/>
    </location>
</feature>
<evidence type="ECO:0008006" key="4">
    <source>
        <dbReference type="Google" id="ProtNLM"/>
    </source>
</evidence>
<dbReference type="STRING" id="321146.A0A139HZ49"/>
<name>A0A139HZ49_9PEZI</name>
<protein>
    <recommendedName>
        <fullName evidence="4">RRM domain-containing protein</fullName>
    </recommendedName>
</protein>
<dbReference type="Gene3D" id="3.30.70.330">
    <property type="match status" value="1"/>
</dbReference>
<dbReference type="Proteomes" id="UP000070133">
    <property type="component" value="Unassembled WGS sequence"/>
</dbReference>
<accession>A0A139HZ49</accession>
<evidence type="ECO:0000256" key="1">
    <source>
        <dbReference type="SAM" id="MobiDB-lite"/>
    </source>
</evidence>
<proteinExistence type="predicted"/>
<dbReference type="EMBL" id="LFZN01000001">
    <property type="protein sequence ID" value="KXT07663.1"/>
    <property type="molecule type" value="Genomic_DNA"/>
</dbReference>
<keyword evidence="3" id="KW-1185">Reference proteome</keyword>
<organism evidence="2 3">
    <name type="scientific">Pseudocercospora eumusae</name>
    <dbReference type="NCBI Taxonomy" id="321146"/>
    <lineage>
        <taxon>Eukaryota</taxon>
        <taxon>Fungi</taxon>
        <taxon>Dikarya</taxon>
        <taxon>Ascomycota</taxon>
        <taxon>Pezizomycotina</taxon>
        <taxon>Dothideomycetes</taxon>
        <taxon>Dothideomycetidae</taxon>
        <taxon>Mycosphaerellales</taxon>
        <taxon>Mycosphaerellaceae</taxon>
        <taxon>Pseudocercospora</taxon>
    </lineage>
</organism>
<dbReference type="OrthoDB" id="10454121at2759"/>
<dbReference type="AlphaFoldDB" id="A0A139HZ49"/>